<comment type="caution">
    <text evidence="1">The sequence shown here is derived from an EMBL/GenBank/DDBJ whole genome shotgun (WGS) entry which is preliminary data.</text>
</comment>
<dbReference type="Proteomes" id="UP001454036">
    <property type="component" value="Unassembled WGS sequence"/>
</dbReference>
<reference evidence="1 2" key="1">
    <citation type="submission" date="2024-01" db="EMBL/GenBank/DDBJ databases">
        <title>The complete chloroplast genome sequence of Lithospermum erythrorhizon: insights into the phylogenetic relationship among Boraginaceae species and the maternal lineages of purple gromwells.</title>
        <authorList>
            <person name="Okada T."/>
            <person name="Watanabe K."/>
        </authorList>
    </citation>
    <scope>NUCLEOTIDE SEQUENCE [LARGE SCALE GENOMIC DNA]</scope>
</reference>
<evidence type="ECO:0000313" key="1">
    <source>
        <dbReference type="EMBL" id="GAA0153034.1"/>
    </source>
</evidence>
<evidence type="ECO:0008006" key="3">
    <source>
        <dbReference type="Google" id="ProtNLM"/>
    </source>
</evidence>
<dbReference type="PANTHER" id="PTHR33116">
    <property type="entry name" value="REVERSE TRANSCRIPTASE ZINC-BINDING DOMAIN-CONTAINING PROTEIN-RELATED-RELATED"/>
    <property type="match status" value="1"/>
</dbReference>
<dbReference type="AlphaFoldDB" id="A0AAV3PMU5"/>
<gene>
    <name evidence="1" type="ORF">LIER_37614</name>
</gene>
<name>A0AAV3PMU5_LITER</name>
<dbReference type="PANTHER" id="PTHR33116:SF78">
    <property type="entry name" value="OS12G0587133 PROTEIN"/>
    <property type="match status" value="1"/>
</dbReference>
<accession>A0AAV3PMU5</accession>
<proteinExistence type="predicted"/>
<dbReference type="EMBL" id="BAABME010018219">
    <property type="protein sequence ID" value="GAA0153034.1"/>
    <property type="molecule type" value="Genomic_DNA"/>
</dbReference>
<evidence type="ECO:0000313" key="2">
    <source>
        <dbReference type="Proteomes" id="UP001454036"/>
    </source>
</evidence>
<organism evidence="1 2">
    <name type="scientific">Lithospermum erythrorhizon</name>
    <name type="common">Purple gromwell</name>
    <name type="synonym">Lithospermum officinale var. erythrorhizon</name>
    <dbReference type="NCBI Taxonomy" id="34254"/>
    <lineage>
        <taxon>Eukaryota</taxon>
        <taxon>Viridiplantae</taxon>
        <taxon>Streptophyta</taxon>
        <taxon>Embryophyta</taxon>
        <taxon>Tracheophyta</taxon>
        <taxon>Spermatophyta</taxon>
        <taxon>Magnoliopsida</taxon>
        <taxon>eudicotyledons</taxon>
        <taxon>Gunneridae</taxon>
        <taxon>Pentapetalae</taxon>
        <taxon>asterids</taxon>
        <taxon>lamiids</taxon>
        <taxon>Boraginales</taxon>
        <taxon>Boraginaceae</taxon>
        <taxon>Boraginoideae</taxon>
        <taxon>Lithospermeae</taxon>
        <taxon>Lithospermum</taxon>
    </lineage>
</organism>
<protein>
    <recommendedName>
        <fullName evidence="3">Reverse transcriptase</fullName>
    </recommendedName>
</protein>
<sequence length="125" mass="13829">MIFALSGFADDLCIVCSADKESISTIKNVRIKFGEPTRLKPNLRKSSCFFAGISKELEDALSGVIVIPKHSLPIEYLGITLSTKHVSVRDCRPLINKIRGKIDGWRSKHVSFATRLVLINSTSLV</sequence>
<keyword evidence="2" id="KW-1185">Reference proteome</keyword>